<accession>A0A0A7CP47</accession>
<evidence type="ECO:0000313" key="4">
    <source>
        <dbReference type="Proteomes" id="UP000243579"/>
    </source>
</evidence>
<dbReference type="Proteomes" id="UP000243579">
    <property type="component" value="Unassembled WGS sequence"/>
</dbReference>
<proteinExistence type="predicted"/>
<dbReference type="EMBL" id="JNBR01001463">
    <property type="protein sequence ID" value="OQR87152.1"/>
    <property type="molecule type" value="Genomic_DNA"/>
</dbReference>
<sequence>MHTTQHGLWLLLLSICFAWSRATSELVAVVDAELHALETATVLLQRRRELLVELAKASTGIDVRQEFFIDQAHHQLGSGIDHIELISLRMNSHMQHQRAKRKLDPAGEFMHLLAVARADGVLALQHPLTLAEVWAVRTGVANVTALTALSGNRNAIALVSGDGSVTVLALRVFENSRLIMGEFVRRRSTDRSVCLAGPAPSSEAIAASGAHRLLLPHLQKTFVTSIMPTSGLHMEFEVLFTTRRFLRPVVVLTQTHYDMHVVIGTADATLVVLDKAGDVVRRLALDAPVVALTQLTGGSVAFSASNGIGMVNVYGHGPAQFCVATTNAIVSLARDAQRPLLLYAGTAAGSVLLLHLHWTTSHGFALPSTCHVLAELRTRAAVPTPPLLLVWRKHVFVVVRDQFAGFRVPDDRGTPELLFEKTLGGTLGFGGTLAAAMTRDAPSDAVALLYTDHGNGTRNAHVLQLLLAHEEQFYDVTWIRTPLMVLCAGSFIVWQRSKKKSTRGGGVDEEEIMRLAQQLGHRFNTPT</sequence>
<dbReference type="InterPro" id="IPR011047">
    <property type="entry name" value="Quinoprotein_ADH-like_sf"/>
</dbReference>
<name>A0A0A7CP47_ACHHY</name>
<gene>
    <name evidence="3" type="ORF">ACHHYP_09480</name>
</gene>
<reference evidence="2 4" key="1">
    <citation type="journal article" date="2014" name="Genome Biol. Evol.">
        <title>The secreted proteins of Achlya hypogyna and Thraustotheca clavata identify the ancestral oomycete secretome and reveal gene acquisitions by horizontal gene transfer.</title>
        <authorList>
            <person name="Misner I."/>
            <person name="Blouin N."/>
            <person name="Leonard G."/>
            <person name="Richards T.A."/>
            <person name="Lane C.E."/>
        </authorList>
    </citation>
    <scope>NUCLEOTIDE SEQUENCE</scope>
    <source>
        <strain evidence="2 4">ATCC 48635</strain>
    </source>
</reference>
<evidence type="ECO:0000313" key="3">
    <source>
        <dbReference type="EMBL" id="OQR87152.1"/>
    </source>
</evidence>
<dbReference type="SUPFAM" id="SSF50998">
    <property type="entry name" value="Quinoprotein alcohol dehydrogenase-like"/>
    <property type="match status" value="1"/>
</dbReference>
<dbReference type="AlphaFoldDB" id="A0A0A7CP47"/>
<feature type="signal peptide" evidence="1">
    <location>
        <begin position="1"/>
        <end position="22"/>
    </location>
</feature>
<dbReference type="EMBL" id="KM038748">
    <property type="protein sequence ID" value="AIG56209.1"/>
    <property type="molecule type" value="Genomic_DNA"/>
</dbReference>
<evidence type="ECO:0000256" key="1">
    <source>
        <dbReference type="SAM" id="SignalP"/>
    </source>
</evidence>
<protein>
    <submittedName>
        <fullName evidence="2">Secreted protein</fullName>
    </submittedName>
</protein>
<organism evidence="2">
    <name type="scientific">Achlya hypogyna</name>
    <name type="common">Oomycete</name>
    <name type="synonym">Protoachlya hypogyna</name>
    <dbReference type="NCBI Taxonomy" id="1202772"/>
    <lineage>
        <taxon>Eukaryota</taxon>
        <taxon>Sar</taxon>
        <taxon>Stramenopiles</taxon>
        <taxon>Oomycota</taxon>
        <taxon>Saprolegniomycetes</taxon>
        <taxon>Saprolegniales</taxon>
        <taxon>Achlyaceae</taxon>
        <taxon>Achlya</taxon>
    </lineage>
</organism>
<evidence type="ECO:0000313" key="2">
    <source>
        <dbReference type="EMBL" id="AIG56209.1"/>
    </source>
</evidence>
<keyword evidence="4" id="KW-1185">Reference proteome</keyword>
<feature type="chain" id="PRO_5002027498" evidence="1">
    <location>
        <begin position="23"/>
        <end position="527"/>
    </location>
</feature>
<keyword evidence="1" id="KW-0732">Signal</keyword>
<dbReference type="OrthoDB" id="65778at2759"/>